<accession>A0A3P8CQ49</accession>
<evidence type="ECO:0000313" key="1">
    <source>
        <dbReference type="EMBL" id="VDP41837.1"/>
    </source>
</evidence>
<protein>
    <submittedName>
        <fullName evidence="1">Uncharacterized protein</fullName>
    </submittedName>
</protein>
<dbReference type="Proteomes" id="UP000269396">
    <property type="component" value="Unassembled WGS sequence"/>
</dbReference>
<dbReference type="EMBL" id="UZAL01028524">
    <property type="protein sequence ID" value="VDP41837.1"/>
    <property type="molecule type" value="Genomic_DNA"/>
</dbReference>
<dbReference type="AlphaFoldDB" id="A0A3P8CQ49"/>
<reference evidence="1 2" key="1">
    <citation type="submission" date="2018-11" db="EMBL/GenBank/DDBJ databases">
        <authorList>
            <consortium name="Pathogen Informatics"/>
        </authorList>
    </citation>
    <scope>NUCLEOTIDE SEQUENCE [LARGE SCALE GENOMIC DNA]</scope>
    <source>
        <strain>Denwood</strain>
        <strain evidence="2">Zambia</strain>
    </source>
</reference>
<gene>
    <name evidence="1" type="ORF">SMTD_LOCUS7871</name>
</gene>
<organism evidence="1 2">
    <name type="scientific">Schistosoma mattheei</name>
    <dbReference type="NCBI Taxonomy" id="31246"/>
    <lineage>
        <taxon>Eukaryota</taxon>
        <taxon>Metazoa</taxon>
        <taxon>Spiralia</taxon>
        <taxon>Lophotrochozoa</taxon>
        <taxon>Platyhelminthes</taxon>
        <taxon>Trematoda</taxon>
        <taxon>Digenea</taxon>
        <taxon>Strigeidida</taxon>
        <taxon>Schistosomatoidea</taxon>
        <taxon>Schistosomatidae</taxon>
        <taxon>Schistosoma</taxon>
    </lineage>
</organism>
<name>A0A3P8CQ49_9TREM</name>
<evidence type="ECO:0000313" key="2">
    <source>
        <dbReference type="Proteomes" id="UP000269396"/>
    </source>
</evidence>
<keyword evidence="2" id="KW-1185">Reference proteome</keyword>
<proteinExistence type="predicted"/>
<sequence>MRWLGHVLRMPNHHLPRCVMFSGVGIGREKASGGQTKTWHKSMKSLSTGLNHAGRSRLPGWDRRDDSNRWLDILNDMTQNRLQWRRCIHSLCSPEF</sequence>